<dbReference type="InterPro" id="IPR029021">
    <property type="entry name" value="Prot-tyrosine_phosphatase-like"/>
</dbReference>
<dbReference type="AlphaFoldDB" id="A0A2S7U1V7"/>
<reference evidence="1 2" key="1">
    <citation type="submission" date="2016-12" db="EMBL/GenBank/DDBJ databases">
        <title>Study of bacterial adaptation to deep sea.</title>
        <authorList>
            <person name="Song J."/>
            <person name="Yoshizawa S."/>
            <person name="Kogure K."/>
        </authorList>
    </citation>
    <scope>NUCLEOTIDE SEQUENCE [LARGE SCALE GENOMIC DNA]</scope>
    <source>
        <strain evidence="1 2">SAORIC-165</strain>
    </source>
</reference>
<protein>
    <recommendedName>
        <fullName evidence="3">Tyrosine specific protein phosphatases domain-containing protein</fullName>
    </recommendedName>
</protein>
<dbReference type="Proteomes" id="UP000239907">
    <property type="component" value="Unassembled WGS sequence"/>
</dbReference>
<gene>
    <name evidence="1" type="ORF">BSZ32_08705</name>
</gene>
<dbReference type="EMBL" id="MQWA01000001">
    <property type="protein sequence ID" value="PQJ28580.1"/>
    <property type="molecule type" value="Genomic_DNA"/>
</dbReference>
<evidence type="ECO:0008006" key="3">
    <source>
        <dbReference type="Google" id="ProtNLM"/>
    </source>
</evidence>
<dbReference type="InterPro" id="IPR016130">
    <property type="entry name" value="Tyr_Pase_AS"/>
</dbReference>
<accession>A0A2S7U1V7</accession>
<name>A0A2S7U1V7_9BACT</name>
<organism evidence="1 2">
    <name type="scientific">Rubritalea profundi</name>
    <dbReference type="NCBI Taxonomy" id="1658618"/>
    <lineage>
        <taxon>Bacteria</taxon>
        <taxon>Pseudomonadati</taxon>
        <taxon>Verrucomicrobiota</taxon>
        <taxon>Verrucomicrobiia</taxon>
        <taxon>Verrucomicrobiales</taxon>
        <taxon>Rubritaleaceae</taxon>
        <taxon>Rubritalea</taxon>
    </lineage>
</organism>
<proteinExistence type="predicted"/>
<dbReference type="OrthoDB" id="437665at2"/>
<dbReference type="RefSeq" id="WP_105043079.1">
    <property type="nucleotide sequence ID" value="NZ_MQWA01000001.1"/>
</dbReference>
<dbReference type="SUPFAM" id="SSF52799">
    <property type="entry name" value="(Phosphotyrosine protein) phosphatases II"/>
    <property type="match status" value="1"/>
</dbReference>
<evidence type="ECO:0000313" key="2">
    <source>
        <dbReference type="Proteomes" id="UP000239907"/>
    </source>
</evidence>
<sequence>MYLPNISICGVVDFQKIERSPFTHIISIWHPNPSLASFQKQMHIGFPNADIHFATFDDTEVTKTGQAPGQVDVISCLEYARDIPENAHLLIHCMAGISRSTATAMAVISDFYGPGSERDAALSVQKIRPIANPNRLILQLADEILNRDGALTKAADHVFGQSLGEMNKGW</sequence>
<dbReference type="PROSITE" id="PS00383">
    <property type="entry name" value="TYR_PHOSPHATASE_1"/>
    <property type="match status" value="1"/>
</dbReference>
<dbReference type="Gene3D" id="3.90.190.10">
    <property type="entry name" value="Protein tyrosine phosphatase superfamily"/>
    <property type="match status" value="1"/>
</dbReference>
<comment type="caution">
    <text evidence="1">The sequence shown here is derived from an EMBL/GenBank/DDBJ whole genome shotgun (WGS) entry which is preliminary data.</text>
</comment>
<keyword evidence="2" id="KW-1185">Reference proteome</keyword>
<evidence type="ECO:0000313" key="1">
    <source>
        <dbReference type="EMBL" id="PQJ28580.1"/>
    </source>
</evidence>